<protein>
    <recommendedName>
        <fullName evidence="3">Spore coat protein D</fullName>
    </recommendedName>
</protein>
<evidence type="ECO:0008006" key="3">
    <source>
        <dbReference type="Google" id="ProtNLM"/>
    </source>
</evidence>
<organism evidence="1 2">
    <name type="scientific">Cohnella xylanilytica</name>
    <dbReference type="NCBI Taxonomy" id="557555"/>
    <lineage>
        <taxon>Bacteria</taxon>
        <taxon>Bacillati</taxon>
        <taxon>Bacillota</taxon>
        <taxon>Bacilli</taxon>
        <taxon>Bacillales</taxon>
        <taxon>Paenibacillaceae</taxon>
        <taxon>Cohnella</taxon>
    </lineage>
</organism>
<keyword evidence="2" id="KW-1185">Reference proteome</keyword>
<reference evidence="1 2" key="1">
    <citation type="submission" date="2020-08" db="EMBL/GenBank/DDBJ databases">
        <title>Cohnella phylogeny.</title>
        <authorList>
            <person name="Dunlap C."/>
        </authorList>
    </citation>
    <scope>NUCLEOTIDE SEQUENCE [LARGE SCALE GENOMIC DNA]</scope>
    <source>
        <strain evidence="1 2">DSM 25239</strain>
    </source>
</reference>
<comment type="caution">
    <text evidence="1">The sequence shown here is derived from an EMBL/GenBank/DDBJ whole genome shotgun (WGS) entry which is preliminary data.</text>
</comment>
<dbReference type="Proteomes" id="UP000553776">
    <property type="component" value="Unassembled WGS sequence"/>
</dbReference>
<gene>
    <name evidence="1" type="ORF">H7B90_27680</name>
</gene>
<name>A0A841U6B4_9BACL</name>
<sequence>MSSCPPNSNCPTQTVYDPPQVVYEDYYHPQVVNVVHSVEVIRRHHCVPVPHHVYTCTAKDVWCHDTAEVRGLHRGGSRSRLSAARSRR</sequence>
<dbReference type="EMBL" id="JACJVR010000113">
    <property type="protein sequence ID" value="MBB6695182.1"/>
    <property type="molecule type" value="Genomic_DNA"/>
</dbReference>
<proteinExistence type="predicted"/>
<evidence type="ECO:0000313" key="2">
    <source>
        <dbReference type="Proteomes" id="UP000553776"/>
    </source>
</evidence>
<accession>A0A841U6B4</accession>
<evidence type="ECO:0000313" key="1">
    <source>
        <dbReference type="EMBL" id="MBB6695182.1"/>
    </source>
</evidence>
<dbReference type="AlphaFoldDB" id="A0A841U6B4"/>
<dbReference type="RefSeq" id="WP_185139141.1">
    <property type="nucleotide sequence ID" value="NZ_JACJVR010000113.1"/>
</dbReference>